<feature type="compositionally biased region" description="Acidic residues" evidence="1">
    <location>
        <begin position="13"/>
        <end position="46"/>
    </location>
</feature>
<reference evidence="2" key="1">
    <citation type="submission" date="2021-06" db="EMBL/GenBank/DDBJ databases">
        <authorList>
            <person name="Gannon L."/>
            <person name="Redgwell R T."/>
            <person name="Michniewski S."/>
            <person name="Harrison D C."/>
            <person name="Millard A."/>
        </authorList>
    </citation>
    <scope>NUCLEOTIDE SEQUENCE</scope>
</reference>
<dbReference type="EMBL" id="OU342829">
    <property type="protein sequence ID" value="CAG7581346.1"/>
    <property type="molecule type" value="Genomic_DNA"/>
</dbReference>
<gene>
    <name evidence="2" type="ORF">SLAVMIC_00796</name>
</gene>
<sequence>MKIKKYWQFITEAEGDEDEGFDEEGFEEETGDSTDEFDDSMEEEEKDYVSNENPETIIKNKLTIIKNKIEKMFPTDVEPSGEVTANSDDIDKKVSSEGMTFQDLGMRIESAELSTQTKTHQNLEIKFSDEDQTYYYTLLVRIDLKQATGDNVEEGEEVTSDTIKRCFIKFKKYQVEGFELMGELTKNIDIDELDEDFLINLKIELDEEFGGGGEEEFSIEYE</sequence>
<protein>
    <submittedName>
        <fullName evidence="2">Uncharacterized protein</fullName>
    </submittedName>
</protein>
<organism evidence="2">
    <name type="scientific">uncultured marine phage</name>
    <dbReference type="NCBI Taxonomy" id="707152"/>
    <lineage>
        <taxon>Viruses</taxon>
        <taxon>environmental samples</taxon>
    </lineage>
</organism>
<proteinExistence type="predicted"/>
<accession>A0A8D9CCQ6</accession>
<feature type="region of interest" description="Disordered" evidence="1">
    <location>
        <begin position="13"/>
        <end position="52"/>
    </location>
</feature>
<name>A0A8D9CCQ6_9VIRU</name>
<evidence type="ECO:0000256" key="1">
    <source>
        <dbReference type="SAM" id="MobiDB-lite"/>
    </source>
</evidence>
<evidence type="ECO:0000313" key="2">
    <source>
        <dbReference type="EMBL" id="CAG7581346.1"/>
    </source>
</evidence>